<evidence type="ECO:0000256" key="1">
    <source>
        <dbReference type="ARBA" id="ARBA00005381"/>
    </source>
</evidence>
<comment type="caution">
    <text evidence="4">The sequence shown here is derived from an EMBL/GenBank/DDBJ whole genome shotgun (WGS) entry which is preliminary data.</text>
</comment>
<dbReference type="SUPFAM" id="SSF55073">
    <property type="entry name" value="Nucleotide cyclase"/>
    <property type="match status" value="1"/>
</dbReference>
<dbReference type="SMART" id="SM01080">
    <property type="entry name" value="CHASE2"/>
    <property type="match status" value="2"/>
</dbReference>
<evidence type="ECO:0000259" key="3">
    <source>
        <dbReference type="PROSITE" id="PS50125"/>
    </source>
</evidence>
<dbReference type="PANTHER" id="PTHR43081:SF1">
    <property type="entry name" value="ADENYLATE CYCLASE, TERMINAL-DIFFERENTIATION SPECIFIC"/>
    <property type="match status" value="1"/>
</dbReference>
<protein>
    <submittedName>
        <fullName evidence="4">Adenylate/guanylate cyclase domain-containing protein</fullName>
    </submittedName>
</protein>
<dbReference type="InterPro" id="IPR050697">
    <property type="entry name" value="Adenylyl/Guanylyl_Cyclase_3/4"/>
</dbReference>
<dbReference type="CDD" id="cd07302">
    <property type="entry name" value="CHD"/>
    <property type="match status" value="1"/>
</dbReference>
<feature type="transmembrane region" description="Helical" evidence="2">
    <location>
        <begin position="652"/>
        <end position="670"/>
    </location>
</feature>
<dbReference type="EMBL" id="JAPDOD010000018">
    <property type="protein sequence ID" value="MDA0162368.1"/>
    <property type="molecule type" value="Genomic_DNA"/>
</dbReference>
<dbReference type="InterPro" id="IPR006311">
    <property type="entry name" value="TAT_signal"/>
</dbReference>
<dbReference type="InterPro" id="IPR001054">
    <property type="entry name" value="A/G_cyclase"/>
</dbReference>
<dbReference type="GO" id="GO:0004016">
    <property type="term" value="F:adenylate cyclase activity"/>
    <property type="evidence" value="ECO:0007669"/>
    <property type="project" value="UniProtKB-ARBA"/>
</dbReference>
<accession>A0A9X3N029</accession>
<evidence type="ECO:0000313" key="5">
    <source>
        <dbReference type="Proteomes" id="UP001149140"/>
    </source>
</evidence>
<dbReference type="GO" id="GO:0009190">
    <property type="term" value="P:cyclic nucleotide biosynthetic process"/>
    <property type="evidence" value="ECO:0007669"/>
    <property type="project" value="InterPro"/>
</dbReference>
<dbReference type="GO" id="GO:0035556">
    <property type="term" value="P:intracellular signal transduction"/>
    <property type="evidence" value="ECO:0007669"/>
    <property type="project" value="InterPro"/>
</dbReference>
<sequence>MKHRRRMLMVLAAAIVAIGAGALAKAGHVWSGLERSTVDARFSIRGDRVPDDVVLVGIDKRTVGNETWPISRSHYARGIEQLSRAGAKVVVLDVQITEPGDDKKADSALIDAVRQSKSPVVMTTTEVASDGTTSIFGGGPELKDSRAIPASSNFRADKDGALRHVAYEVEGLQTAAMAAARAKLGRPAGTPGGTQALVDYPGPSGSVPEVSLADVESGKFKADAVRGKVAVIGLTGSVARENGDTHVTPVDKAMPGPEVQAAAITSALHDFPLRTAPAWVTWLAIVLLACAPLALALRFGPFIGVPLGLAVGGLYLVVAQLAFGTGTVLAIVPPMVALVVGMVGAAVVVHASRPAWLDGFLDRLSPARGSNARTHRLRTLLLVSAAISVVTVSVVLEATHALQRVELSTVDTRFSVRGSTGPPPDVVLVGFDDKTFGDLEQQWPFDRKYHAKAIRELKKAGAKVIAYDVQFTEPSENEESDNKLIEAVRGAGNVVLSTTEVGAGGTTGIFGGSEGLKYSRGTPATTNYAADADGRLRRMRFDIEGLQTFPLAAVQVARGKRVTPPSGSSAWIDFAGGGRTVRTYSFSDVINEKLPPDTFKGKIVVVGSIATSLQDYHRTATSGDALMPGAEIQANAIQTVLDGFPLRSSSTWLNLLLLFVLGATAPIAALRLRMLLAIGGGVVVLAAFIVGAQIAFQNGTIVTVVYPILASLAGILFTGAIHGVTVAFEREQARDAFARFVPEAVVDQVLADADGVRLGGVRGEATVMFSDLRGFTSFSETLEPERVIESLNRYLTEMSEAILDHGGTLVAYMGDGIMAVFGAPLKQEDHADRALEAARDMLSRMDGFNGWLREQSLHDGFKMGIGLNSGPVMSGNVGSERRLEYTALGDTTNTAARLEGMTKGTPHQLYISDTTKQTLTRPADDLVAVGEAEVRGRKAKVLLWSLKDAPPAPGEQPAPEATIEA</sequence>
<dbReference type="PROSITE" id="PS50125">
    <property type="entry name" value="GUANYLATE_CYCLASE_2"/>
    <property type="match status" value="1"/>
</dbReference>
<dbReference type="Pfam" id="PF00211">
    <property type="entry name" value="Guanylate_cyc"/>
    <property type="match status" value="1"/>
</dbReference>
<dbReference type="InterPro" id="IPR007890">
    <property type="entry name" value="CHASE2"/>
</dbReference>
<dbReference type="RefSeq" id="WP_270041610.1">
    <property type="nucleotide sequence ID" value="NZ_JAPDOD010000018.1"/>
</dbReference>
<feature type="transmembrane region" description="Helical" evidence="2">
    <location>
        <begin position="377"/>
        <end position="396"/>
    </location>
</feature>
<dbReference type="Pfam" id="PF05226">
    <property type="entry name" value="CHASE2"/>
    <property type="match status" value="2"/>
</dbReference>
<feature type="transmembrane region" description="Helical" evidence="2">
    <location>
        <begin position="335"/>
        <end position="356"/>
    </location>
</feature>
<name>A0A9X3N029_9ACTN</name>
<comment type="similarity">
    <text evidence="1">Belongs to the adenylyl cyclase class-3 family.</text>
</comment>
<dbReference type="SMART" id="SM00044">
    <property type="entry name" value="CYCc"/>
    <property type="match status" value="1"/>
</dbReference>
<keyword evidence="5" id="KW-1185">Reference proteome</keyword>
<dbReference type="Gene3D" id="3.30.70.1230">
    <property type="entry name" value="Nucleotide cyclase"/>
    <property type="match status" value="1"/>
</dbReference>
<feature type="transmembrane region" description="Helical" evidence="2">
    <location>
        <begin position="708"/>
        <end position="728"/>
    </location>
</feature>
<dbReference type="InterPro" id="IPR029787">
    <property type="entry name" value="Nucleotide_cyclase"/>
</dbReference>
<dbReference type="Proteomes" id="UP001149140">
    <property type="component" value="Unassembled WGS sequence"/>
</dbReference>
<evidence type="ECO:0000313" key="4">
    <source>
        <dbReference type="EMBL" id="MDA0162368.1"/>
    </source>
</evidence>
<evidence type="ECO:0000256" key="2">
    <source>
        <dbReference type="SAM" id="Phobius"/>
    </source>
</evidence>
<dbReference type="PROSITE" id="PS51318">
    <property type="entry name" value="TAT"/>
    <property type="match status" value="1"/>
</dbReference>
<feature type="transmembrane region" description="Helical" evidence="2">
    <location>
        <begin position="675"/>
        <end position="696"/>
    </location>
</feature>
<dbReference type="PANTHER" id="PTHR43081">
    <property type="entry name" value="ADENYLATE CYCLASE, TERMINAL-DIFFERENTIATION SPECIFIC-RELATED"/>
    <property type="match status" value="1"/>
</dbReference>
<reference evidence="4" key="1">
    <citation type="submission" date="2022-10" db="EMBL/GenBank/DDBJ databases">
        <title>The WGS of Solirubrobacter ginsenosidimutans DSM 21036.</title>
        <authorList>
            <person name="Jiang Z."/>
        </authorList>
    </citation>
    <scope>NUCLEOTIDE SEQUENCE</scope>
    <source>
        <strain evidence="4">DSM 21036</strain>
    </source>
</reference>
<proteinExistence type="inferred from homology"/>
<feature type="domain" description="Guanylate cyclase" evidence="3">
    <location>
        <begin position="766"/>
        <end position="899"/>
    </location>
</feature>
<keyword evidence="2" id="KW-0812">Transmembrane</keyword>
<feature type="transmembrane region" description="Helical" evidence="2">
    <location>
        <begin position="302"/>
        <end position="323"/>
    </location>
</feature>
<dbReference type="AlphaFoldDB" id="A0A9X3N029"/>
<organism evidence="4 5">
    <name type="scientific">Solirubrobacter ginsenosidimutans</name>
    <dbReference type="NCBI Taxonomy" id="490573"/>
    <lineage>
        <taxon>Bacteria</taxon>
        <taxon>Bacillati</taxon>
        <taxon>Actinomycetota</taxon>
        <taxon>Thermoleophilia</taxon>
        <taxon>Solirubrobacterales</taxon>
        <taxon>Solirubrobacteraceae</taxon>
        <taxon>Solirubrobacter</taxon>
    </lineage>
</organism>
<gene>
    <name evidence="4" type="ORF">OM076_19000</name>
</gene>
<feature type="transmembrane region" description="Helical" evidence="2">
    <location>
        <begin position="276"/>
        <end position="295"/>
    </location>
</feature>
<keyword evidence="2" id="KW-1133">Transmembrane helix</keyword>
<keyword evidence="2" id="KW-0472">Membrane</keyword>